<evidence type="ECO:0000313" key="3">
    <source>
        <dbReference type="EMBL" id="CAG9137718.1"/>
    </source>
</evidence>
<dbReference type="InterPro" id="IPR057191">
    <property type="entry name" value="DUF7869"/>
</dbReference>
<dbReference type="Proteomes" id="UP000653454">
    <property type="component" value="Unassembled WGS sequence"/>
</dbReference>
<dbReference type="EMBL" id="CAJHNJ030000397">
    <property type="protein sequence ID" value="CAG9137718.1"/>
    <property type="molecule type" value="Genomic_DNA"/>
</dbReference>
<keyword evidence="4" id="KW-1185">Reference proteome</keyword>
<evidence type="ECO:0000259" key="2">
    <source>
        <dbReference type="Pfam" id="PF25273"/>
    </source>
</evidence>
<accession>A0A8S4GFZ8</accession>
<reference evidence="3" key="1">
    <citation type="submission" date="2020-11" db="EMBL/GenBank/DDBJ databases">
        <authorList>
            <person name="Whiteford S."/>
        </authorList>
    </citation>
    <scope>NUCLEOTIDE SEQUENCE</scope>
</reference>
<name>A0A8S4GFZ8_PLUXY</name>
<gene>
    <name evidence="3" type="ORF">PLXY2_LOCUS15969</name>
</gene>
<evidence type="ECO:0000256" key="1">
    <source>
        <dbReference type="SAM" id="MobiDB-lite"/>
    </source>
</evidence>
<comment type="caution">
    <text evidence="3">The sequence shown here is derived from an EMBL/GenBank/DDBJ whole genome shotgun (WGS) entry which is preliminary data.</text>
</comment>
<feature type="compositionally biased region" description="Polar residues" evidence="1">
    <location>
        <begin position="25"/>
        <end position="45"/>
    </location>
</feature>
<sequence length="586" mass="68244">MPSPSPSVEDFGKENEDINSADFSEVSSYNSPACSSNISTPQNNKVGRKRKRNQKEWKDVKRKTLKNLGKAYISKNGVSREEKCLKPACPTTCRLKCFQKFNEEERLHIFKNFWRLGDHSRQWDYIANHTEVNVPQHAPKPQSRRKKTIKYTLPKLNSSNTSEVPNKVYVCKTMFLNTLAVGERTVHTAQAKWCSGAGAISPDHRGGNRGTKLDGDVVDGVIRHVKSFKPVESHYVRKKSKKLYLESHLTFKKMFSFYEIWCNEEGITKRAETVRQYTDIINRNMNISFHKPRKDKCDQCHIYDTNIGTLSEEEKQKHGEHLKRKQKARYIKDEDKADAIKSNGKIVMACFDFQKILNCPQGNVGLFYYKRKLSVLNFTVFDLARLEAYCYMWPEVNGKHGACEVCSCLLKFIEDKVHNGAKEFRFWSDNCAGQNRNRIVFSFFTYAARKFGVTITHRFLERGHTQNEADSVHALIERTVQNKLIFTPEQWYALVRWAKVVSPYYNVIEMSLTDFYNFKILLVGKNWAKNTKKEKVCWTKIKEISVSHENSNIVNYRYDFENEEVMTLIIGRTHSSRRTQQSNEDR</sequence>
<dbReference type="AlphaFoldDB" id="A0A8S4GFZ8"/>
<dbReference type="Pfam" id="PF25273">
    <property type="entry name" value="DUF7869"/>
    <property type="match status" value="1"/>
</dbReference>
<feature type="domain" description="DUF7869" evidence="2">
    <location>
        <begin position="389"/>
        <end position="522"/>
    </location>
</feature>
<dbReference type="PANTHER" id="PTHR10773">
    <property type="entry name" value="DNA-DIRECTED RNA POLYMERASES I, II, AND III SUBUNIT RPABC2"/>
    <property type="match status" value="1"/>
</dbReference>
<protein>
    <submittedName>
        <fullName evidence="3">(diamondback moth) hypothetical protein</fullName>
    </submittedName>
</protein>
<feature type="region of interest" description="Disordered" evidence="1">
    <location>
        <begin position="25"/>
        <end position="61"/>
    </location>
</feature>
<organism evidence="3 4">
    <name type="scientific">Plutella xylostella</name>
    <name type="common">Diamondback moth</name>
    <name type="synonym">Plutella maculipennis</name>
    <dbReference type="NCBI Taxonomy" id="51655"/>
    <lineage>
        <taxon>Eukaryota</taxon>
        <taxon>Metazoa</taxon>
        <taxon>Ecdysozoa</taxon>
        <taxon>Arthropoda</taxon>
        <taxon>Hexapoda</taxon>
        <taxon>Insecta</taxon>
        <taxon>Pterygota</taxon>
        <taxon>Neoptera</taxon>
        <taxon>Endopterygota</taxon>
        <taxon>Lepidoptera</taxon>
        <taxon>Glossata</taxon>
        <taxon>Ditrysia</taxon>
        <taxon>Yponomeutoidea</taxon>
        <taxon>Plutellidae</taxon>
        <taxon>Plutella</taxon>
    </lineage>
</organism>
<evidence type="ECO:0000313" key="4">
    <source>
        <dbReference type="Proteomes" id="UP000653454"/>
    </source>
</evidence>
<dbReference type="PANTHER" id="PTHR10773:SF19">
    <property type="match status" value="1"/>
</dbReference>
<proteinExistence type="predicted"/>